<feature type="repeat" description="TPR" evidence="6">
    <location>
        <begin position="14"/>
        <end position="47"/>
    </location>
</feature>
<sequence length="380" mass="41105">MSSTNGTSGPEDPIKEYVDLAQRAYALRKYEDAVENYAKALEVFTEKHGENSPESADLLYKYGKALLENAISQSSALAKEPPPAGPEEEATPADKEGKIIISGDAEDAEEEEESDEEMGEVIMEGQEAVKLGEVGDDGEEDDEDQEMADAEPEDDFNAAWEVLDLARAFYEKGEEEETKMKLAETYIALGDISLETEKFDQALSDYTAALKLKTELLPTSSRQIAEVHYKLTIVCDLTVGKLQEAITHAQAAKDSLEARLVMLKEAQGHEAASTEAANGKGKEALGSKEQTQIAAMSKDELAAEIKDIEELKDEMTAKIDDLSQAPEHREGESAPDAANRALDELLGGPSATLSTAVVNDLTNMVKKKKAKPAENGDATA</sequence>
<evidence type="ECO:0000313" key="11">
    <source>
        <dbReference type="Proteomes" id="UP000076842"/>
    </source>
</evidence>
<evidence type="ECO:0000256" key="2">
    <source>
        <dbReference type="ARBA" id="ARBA00008402"/>
    </source>
</evidence>
<dbReference type="Proteomes" id="UP000076842">
    <property type="component" value="Unassembled WGS sequence"/>
</dbReference>
<dbReference type="PANTHER" id="PTHR15081:SF1">
    <property type="entry name" value="NUCLEAR AUTOANTIGENIC SPERM PROTEIN"/>
    <property type="match status" value="1"/>
</dbReference>
<dbReference type="GO" id="GO:0042393">
    <property type="term" value="F:histone binding"/>
    <property type="evidence" value="ECO:0007669"/>
    <property type="project" value="TreeGrafter"/>
</dbReference>
<dbReference type="STRING" id="1353952.A0A165HX71"/>
<dbReference type="FunCoup" id="A0A165HX71">
    <property type="interactions" value="30"/>
</dbReference>
<dbReference type="OrthoDB" id="5587616at2759"/>
<gene>
    <name evidence="10" type="ORF">CALCODRAFT_449506</name>
</gene>
<feature type="repeat" description="TPR" evidence="6">
    <location>
        <begin position="183"/>
        <end position="216"/>
    </location>
</feature>
<feature type="domain" description="Tetratricopeptide SHNi-TPR" evidence="9">
    <location>
        <begin position="183"/>
        <end position="219"/>
    </location>
</feature>
<feature type="region of interest" description="Disordered" evidence="8">
    <location>
        <begin position="134"/>
        <end position="154"/>
    </location>
</feature>
<evidence type="ECO:0000256" key="7">
    <source>
        <dbReference type="SAM" id="Coils"/>
    </source>
</evidence>
<dbReference type="GO" id="GO:0034080">
    <property type="term" value="P:CENP-A containing chromatin assembly"/>
    <property type="evidence" value="ECO:0007669"/>
    <property type="project" value="TreeGrafter"/>
</dbReference>
<evidence type="ECO:0000256" key="3">
    <source>
        <dbReference type="ARBA" id="ARBA00022737"/>
    </source>
</evidence>
<comment type="similarity">
    <text evidence="2">Belongs to the NASP family.</text>
</comment>
<evidence type="ECO:0000256" key="8">
    <source>
        <dbReference type="SAM" id="MobiDB-lite"/>
    </source>
</evidence>
<dbReference type="AlphaFoldDB" id="A0A165HX71"/>
<evidence type="ECO:0000256" key="6">
    <source>
        <dbReference type="PROSITE-ProRule" id="PRU00339"/>
    </source>
</evidence>
<dbReference type="SMART" id="SM00028">
    <property type="entry name" value="TPR"/>
    <property type="match status" value="2"/>
</dbReference>
<organism evidence="10 11">
    <name type="scientific">Calocera cornea HHB12733</name>
    <dbReference type="NCBI Taxonomy" id="1353952"/>
    <lineage>
        <taxon>Eukaryota</taxon>
        <taxon>Fungi</taxon>
        <taxon>Dikarya</taxon>
        <taxon>Basidiomycota</taxon>
        <taxon>Agaricomycotina</taxon>
        <taxon>Dacrymycetes</taxon>
        <taxon>Dacrymycetales</taxon>
        <taxon>Dacrymycetaceae</taxon>
        <taxon>Calocera</taxon>
    </lineage>
</organism>
<dbReference type="Gene3D" id="1.25.40.10">
    <property type="entry name" value="Tetratricopeptide repeat domain"/>
    <property type="match status" value="1"/>
</dbReference>
<comment type="subcellular location">
    <subcellularLocation>
        <location evidence="1">Nucleus</location>
    </subcellularLocation>
</comment>
<evidence type="ECO:0000256" key="1">
    <source>
        <dbReference type="ARBA" id="ARBA00004123"/>
    </source>
</evidence>
<dbReference type="InterPro" id="IPR051730">
    <property type="entry name" value="NASP-like"/>
</dbReference>
<evidence type="ECO:0000256" key="4">
    <source>
        <dbReference type="ARBA" id="ARBA00022803"/>
    </source>
</evidence>
<dbReference type="PANTHER" id="PTHR15081">
    <property type="entry name" value="NUCLEAR AUTOANTIGENIC SPERM PROTEIN NASP -RELATED"/>
    <property type="match status" value="1"/>
</dbReference>
<dbReference type="GO" id="GO:0006335">
    <property type="term" value="P:DNA replication-dependent chromatin assembly"/>
    <property type="evidence" value="ECO:0007669"/>
    <property type="project" value="TreeGrafter"/>
</dbReference>
<dbReference type="InterPro" id="IPR011990">
    <property type="entry name" value="TPR-like_helical_dom_sf"/>
</dbReference>
<keyword evidence="7" id="KW-0175">Coiled coil</keyword>
<accession>A0A165HX71</accession>
<evidence type="ECO:0000259" key="9">
    <source>
        <dbReference type="Pfam" id="PF10516"/>
    </source>
</evidence>
<reference evidence="10 11" key="1">
    <citation type="journal article" date="2016" name="Mol. Biol. Evol.">
        <title>Comparative Genomics of Early-Diverging Mushroom-Forming Fungi Provides Insights into the Origins of Lignocellulose Decay Capabilities.</title>
        <authorList>
            <person name="Nagy L.G."/>
            <person name="Riley R."/>
            <person name="Tritt A."/>
            <person name="Adam C."/>
            <person name="Daum C."/>
            <person name="Floudas D."/>
            <person name="Sun H."/>
            <person name="Yadav J.S."/>
            <person name="Pangilinan J."/>
            <person name="Larsson K.H."/>
            <person name="Matsuura K."/>
            <person name="Barry K."/>
            <person name="Labutti K."/>
            <person name="Kuo R."/>
            <person name="Ohm R.A."/>
            <person name="Bhattacharya S.S."/>
            <person name="Shirouzu T."/>
            <person name="Yoshinaga Y."/>
            <person name="Martin F.M."/>
            <person name="Grigoriev I.V."/>
            <person name="Hibbett D.S."/>
        </authorList>
    </citation>
    <scope>NUCLEOTIDE SEQUENCE [LARGE SCALE GENOMIC DNA]</scope>
    <source>
        <strain evidence="10 11">HHB12733</strain>
    </source>
</reference>
<feature type="region of interest" description="Disordered" evidence="8">
    <location>
        <begin position="73"/>
        <end position="99"/>
    </location>
</feature>
<evidence type="ECO:0000256" key="5">
    <source>
        <dbReference type="ARBA" id="ARBA00023242"/>
    </source>
</evidence>
<dbReference type="EMBL" id="KV423936">
    <property type="protein sequence ID" value="KZT59863.1"/>
    <property type="molecule type" value="Genomic_DNA"/>
</dbReference>
<dbReference type="GO" id="GO:0005654">
    <property type="term" value="C:nucleoplasm"/>
    <property type="evidence" value="ECO:0007669"/>
    <property type="project" value="TreeGrafter"/>
</dbReference>
<dbReference type="InterPro" id="IPR019544">
    <property type="entry name" value="Tetratricopeptide_SHNi-TPR_dom"/>
</dbReference>
<feature type="coiled-coil region" evidence="7">
    <location>
        <begin position="239"/>
        <end position="266"/>
    </location>
</feature>
<keyword evidence="11" id="KW-1185">Reference proteome</keyword>
<keyword evidence="4 6" id="KW-0802">TPR repeat</keyword>
<dbReference type="InParanoid" id="A0A165HX71"/>
<keyword evidence="5" id="KW-0539">Nucleus</keyword>
<dbReference type="PROSITE" id="PS50005">
    <property type="entry name" value="TPR"/>
    <property type="match status" value="2"/>
</dbReference>
<dbReference type="Pfam" id="PF10516">
    <property type="entry name" value="SHNi-TPR"/>
    <property type="match status" value="1"/>
</dbReference>
<protein>
    <recommendedName>
        <fullName evidence="9">Tetratricopeptide SHNi-TPR domain-containing protein</fullName>
    </recommendedName>
</protein>
<dbReference type="SUPFAM" id="SSF48452">
    <property type="entry name" value="TPR-like"/>
    <property type="match status" value="1"/>
</dbReference>
<proteinExistence type="inferred from homology"/>
<feature type="region of interest" description="Disordered" evidence="8">
    <location>
        <begin position="323"/>
        <end position="351"/>
    </location>
</feature>
<dbReference type="InterPro" id="IPR019734">
    <property type="entry name" value="TPR_rpt"/>
</dbReference>
<keyword evidence="3" id="KW-0677">Repeat</keyword>
<evidence type="ECO:0000313" key="10">
    <source>
        <dbReference type="EMBL" id="KZT59863.1"/>
    </source>
</evidence>
<feature type="compositionally biased region" description="Basic and acidic residues" evidence="8">
    <location>
        <begin position="323"/>
        <end position="332"/>
    </location>
</feature>
<name>A0A165HX71_9BASI</name>
<dbReference type="Pfam" id="PF13432">
    <property type="entry name" value="TPR_16"/>
    <property type="match status" value="1"/>
</dbReference>